<dbReference type="STRING" id="626522.GCWU000325_02153"/>
<dbReference type="AlphaFoldDB" id="C9LIU4"/>
<protein>
    <submittedName>
        <fullName evidence="1">Uncharacterized protein</fullName>
    </submittedName>
</protein>
<accession>C9LIU4</accession>
<dbReference type="Proteomes" id="UP000003460">
    <property type="component" value="Unassembled WGS sequence"/>
</dbReference>
<proteinExistence type="predicted"/>
<reference evidence="1" key="1">
    <citation type="submission" date="2009-09" db="EMBL/GenBank/DDBJ databases">
        <authorList>
            <person name="Weinstock G."/>
            <person name="Sodergren E."/>
            <person name="Clifton S."/>
            <person name="Fulton L."/>
            <person name="Fulton B."/>
            <person name="Courtney L."/>
            <person name="Fronick C."/>
            <person name="Harrison M."/>
            <person name="Strong C."/>
            <person name="Farmer C."/>
            <person name="Delahaunty K."/>
            <person name="Markovic C."/>
            <person name="Hall O."/>
            <person name="Minx P."/>
            <person name="Tomlinson C."/>
            <person name="Mitreva M."/>
            <person name="Nelson J."/>
            <person name="Hou S."/>
            <person name="Wollam A."/>
            <person name="Pepin K.H."/>
            <person name="Johnson M."/>
            <person name="Bhonagiri V."/>
            <person name="Nash W.E."/>
            <person name="Warren W."/>
            <person name="Chinwalla A."/>
            <person name="Mardis E.R."/>
            <person name="Wilson R.K."/>
        </authorList>
    </citation>
    <scope>NUCLEOTIDE SEQUENCE [LARGE SCALE GENOMIC DNA]</scope>
    <source>
        <strain evidence="1">ATCC 51259</strain>
    </source>
</reference>
<evidence type="ECO:0000313" key="2">
    <source>
        <dbReference type="Proteomes" id="UP000003460"/>
    </source>
</evidence>
<dbReference type="HOGENOM" id="CLU_2719011_0_0_10"/>
<evidence type="ECO:0000313" key="1">
    <source>
        <dbReference type="EMBL" id="EEX70911.1"/>
    </source>
</evidence>
<keyword evidence="2" id="KW-1185">Reference proteome</keyword>
<comment type="caution">
    <text evidence="1">The sequence shown here is derived from an EMBL/GenBank/DDBJ whole genome shotgun (WGS) entry which is preliminary data.</text>
</comment>
<gene>
    <name evidence="1" type="ORF">GCWU000325_02153</name>
</gene>
<name>C9LIU4_9BACT</name>
<dbReference type="EMBL" id="ACIJ02000023">
    <property type="protein sequence ID" value="EEX70911.1"/>
    <property type="molecule type" value="Genomic_DNA"/>
</dbReference>
<sequence>MYAQIQKLTCTFLNSVANLLFPIQSAKIYKYFFKGYHPQMCIFLLPQRVAKSAERGFTRCCLECGFSSRFLG</sequence>
<organism evidence="1 2">
    <name type="scientific">Alloprevotella tannerae ATCC 51259</name>
    <dbReference type="NCBI Taxonomy" id="626522"/>
    <lineage>
        <taxon>Bacteria</taxon>
        <taxon>Pseudomonadati</taxon>
        <taxon>Bacteroidota</taxon>
        <taxon>Bacteroidia</taxon>
        <taxon>Bacteroidales</taxon>
        <taxon>Prevotellaceae</taxon>
        <taxon>Alloprevotella</taxon>
    </lineage>
</organism>